<reference evidence="1 2" key="2">
    <citation type="submission" date="2009-05" db="EMBL/GenBank/DDBJ databases">
        <authorList>
            <person name="Harkins D.M."/>
            <person name="DeShazer D."/>
            <person name="Woods D.E."/>
            <person name="Brinkac L.M."/>
            <person name="Brown K.A."/>
            <person name="Hung G.C."/>
            <person name="Tuanyok A."/>
            <person name="Zhang B."/>
            <person name="Nierman W.C."/>
        </authorList>
    </citation>
    <scope>NUCLEOTIDE SEQUENCE [LARGE SCALE GENOMIC DNA]</scope>
    <source>
        <strain evidence="1 2">1710a</strain>
    </source>
</reference>
<name>A0A0E1VVS1_BURPE</name>
<dbReference type="EMBL" id="CM000833">
    <property type="protein sequence ID" value="EET04234.1"/>
    <property type="molecule type" value="Genomic_DNA"/>
</dbReference>
<gene>
    <name evidence="1" type="ORF">BURPS1710A_A3137</name>
</gene>
<reference evidence="2" key="1">
    <citation type="submission" date="2007-08" db="EMBL/GenBank/DDBJ databases">
        <title>Annotation of Burkholderia pseudomallei 1710a.</title>
        <authorList>
            <person name="Harkins D.M."/>
            <person name="DeShazer D."/>
            <person name="Woods D.E."/>
            <person name="Brinkac L.M."/>
            <person name="Brown K.A."/>
            <person name="Hung G.C."/>
            <person name="Tuanyok A."/>
            <person name="Zhang B."/>
            <person name="Nierman W.C."/>
        </authorList>
    </citation>
    <scope>NUCLEOTIDE SEQUENCE [LARGE SCALE GENOMIC DNA]</scope>
    <source>
        <strain evidence="2">1710a</strain>
    </source>
</reference>
<proteinExistence type="predicted"/>
<accession>A0A0E1VVS1</accession>
<sequence>MRARSLIPAAPRARFERTGPLFIARRAIAGWLPSLARRALDSST</sequence>
<dbReference type="HOGENOM" id="CLU_3213516_0_0_4"/>
<organism evidence="1 2">
    <name type="scientific">Burkholderia pseudomallei 1710a</name>
    <dbReference type="NCBI Taxonomy" id="320371"/>
    <lineage>
        <taxon>Bacteria</taxon>
        <taxon>Pseudomonadati</taxon>
        <taxon>Pseudomonadota</taxon>
        <taxon>Betaproteobacteria</taxon>
        <taxon>Burkholderiales</taxon>
        <taxon>Burkholderiaceae</taxon>
        <taxon>Burkholderia</taxon>
        <taxon>pseudomallei group</taxon>
    </lineage>
</organism>
<evidence type="ECO:0000313" key="1">
    <source>
        <dbReference type="EMBL" id="EET04234.1"/>
    </source>
</evidence>
<dbReference type="AlphaFoldDB" id="A0A0E1VVS1"/>
<dbReference type="Proteomes" id="UP000001812">
    <property type="component" value="Chromosome II"/>
</dbReference>
<evidence type="ECO:0000313" key="2">
    <source>
        <dbReference type="Proteomes" id="UP000001812"/>
    </source>
</evidence>
<protein>
    <submittedName>
        <fullName evidence="1">Uncharacterized protein</fullName>
    </submittedName>
</protein>